<accession>A0AAU7VJ34</accession>
<dbReference type="GO" id="GO:0005886">
    <property type="term" value="C:plasma membrane"/>
    <property type="evidence" value="ECO:0007669"/>
    <property type="project" value="UniProtKB-SubCell"/>
</dbReference>
<dbReference type="GO" id="GO:0015421">
    <property type="term" value="F:ABC-type oligopeptide transporter activity"/>
    <property type="evidence" value="ECO:0007669"/>
    <property type="project" value="TreeGrafter"/>
</dbReference>
<evidence type="ECO:0000259" key="10">
    <source>
        <dbReference type="PROSITE" id="PS50893"/>
    </source>
</evidence>
<dbReference type="Pfam" id="PF00664">
    <property type="entry name" value="ABC_membrane"/>
    <property type="match status" value="1"/>
</dbReference>
<sequence>MGVFRYLTQFFRKYKWYYFFGIFWLLVVNVVQMMVPRLLGNITDSLAQGMLDARGLLMYALMILGIGLIMGFGRALWRIFITGSARRLEYYLRTKLFAHLQKMSPNYFNRMKTGDLMAHATNDINAVRMAFGGGIIMATDAIVLTLLAGGLMVAQVGWQLTLIAIIPLPILAVSASSFGRIIHSRFKNVQAAFSTMTESVQENLEGARVVKAFVQEDEEIKRFEEAAQKHVDTNVHLVKVWGMLEPLVQVLATASVILIVMFGGRAVINGSISIGDFVAFNSYLVMLIWPMMAIGWVINVLQRGRASMDRLNAILDEQPDIYDGDNAKDVDVQGNIEIKDLSFEYEDGHKALKNINLNIKKGKTVAIIGRTGSGKTTLVNLLLRLANPPRGTIYVDGVDINDIKLKNLRESIGYVPQDNFLFSTDISNNIAFALEKTNTIEVEEAAKFAHIYDNIIEFPEKFDTMVGERGVTLSGGQKQRISIARAIIKDPEILILDDSLSAVDTQTEEEILKQLEDIMNNKTSIIISHRVSTVKDADEIVVMDQGEIVERGNHDELVKQGGLYANLNHKQQLEEKLGSA</sequence>
<keyword evidence="4 9" id="KW-0812">Transmembrane</keyword>
<dbReference type="PROSITE" id="PS50893">
    <property type="entry name" value="ABC_TRANSPORTER_2"/>
    <property type="match status" value="1"/>
</dbReference>
<keyword evidence="6 12" id="KW-0067">ATP-binding</keyword>
<evidence type="ECO:0000256" key="1">
    <source>
        <dbReference type="ARBA" id="ARBA00004651"/>
    </source>
</evidence>
<evidence type="ECO:0000256" key="7">
    <source>
        <dbReference type="ARBA" id="ARBA00022989"/>
    </source>
</evidence>
<dbReference type="InterPro" id="IPR003439">
    <property type="entry name" value="ABC_transporter-like_ATP-bd"/>
</dbReference>
<evidence type="ECO:0000256" key="3">
    <source>
        <dbReference type="ARBA" id="ARBA00022475"/>
    </source>
</evidence>
<dbReference type="InterPro" id="IPR027417">
    <property type="entry name" value="P-loop_NTPase"/>
</dbReference>
<dbReference type="RefSeq" id="WP_350342712.1">
    <property type="nucleotide sequence ID" value="NZ_CP158367.1"/>
</dbReference>
<dbReference type="GO" id="GO:0005524">
    <property type="term" value="F:ATP binding"/>
    <property type="evidence" value="ECO:0007669"/>
    <property type="project" value="UniProtKB-KW"/>
</dbReference>
<evidence type="ECO:0000256" key="9">
    <source>
        <dbReference type="SAM" id="Phobius"/>
    </source>
</evidence>
<feature type="transmembrane region" description="Helical" evidence="9">
    <location>
        <begin position="129"/>
        <end position="152"/>
    </location>
</feature>
<evidence type="ECO:0000313" key="12">
    <source>
        <dbReference type="EMBL" id="XBX73951.1"/>
    </source>
</evidence>
<keyword evidence="8 9" id="KW-0472">Membrane</keyword>
<keyword evidence="2" id="KW-0813">Transport</keyword>
<evidence type="ECO:0000256" key="4">
    <source>
        <dbReference type="ARBA" id="ARBA00022692"/>
    </source>
</evidence>
<gene>
    <name evidence="12" type="ORF">PRVXT_001969</name>
</gene>
<dbReference type="PROSITE" id="PS00211">
    <property type="entry name" value="ABC_TRANSPORTER_1"/>
    <property type="match status" value="1"/>
</dbReference>
<dbReference type="SUPFAM" id="SSF90123">
    <property type="entry name" value="ABC transporter transmembrane region"/>
    <property type="match status" value="1"/>
</dbReference>
<feature type="transmembrane region" description="Helical" evidence="9">
    <location>
        <begin position="247"/>
        <end position="268"/>
    </location>
</feature>
<dbReference type="AlphaFoldDB" id="A0AAU7VJ34"/>
<dbReference type="EMBL" id="CP158367">
    <property type="protein sequence ID" value="XBX73951.1"/>
    <property type="molecule type" value="Genomic_DNA"/>
</dbReference>
<dbReference type="PANTHER" id="PTHR43394">
    <property type="entry name" value="ATP-DEPENDENT PERMEASE MDL1, MITOCHONDRIAL"/>
    <property type="match status" value="1"/>
</dbReference>
<feature type="transmembrane region" description="Helical" evidence="9">
    <location>
        <begin position="280"/>
        <end position="301"/>
    </location>
</feature>
<dbReference type="InterPro" id="IPR017871">
    <property type="entry name" value="ABC_transporter-like_CS"/>
</dbReference>
<feature type="transmembrane region" description="Helical" evidence="9">
    <location>
        <begin position="56"/>
        <end position="77"/>
    </location>
</feature>
<feature type="domain" description="ABC transporter" evidence="10">
    <location>
        <begin position="336"/>
        <end position="570"/>
    </location>
</feature>
<dbReference type="FunFam" id="1.20.1560.10:FF:000011">
    <property type="entry name" value="Multidrug ABC transporter ATP-binding protein"/>
    <property type="match status" value="1"/>
</dbReference>
<reference evidence="12" key="2">
    <citation type="submission" date="2024-06" db="EMBL/GenBank/DDBJ databases">
        <authorList>
            <person name="Petrova K.O."/>
            <person name="Toshchakov S.V."/>
            <person name="Boltjanskaja Y.V."/>
            <person name="Kevbrin V."/>
        </authorList>
    </citation>
    <scope>NUCLEOTIDE SEQUENCE</scope>
    <source>
        <strain evidence="12">Z-910T</strain>
    </source>
</reference>
<dbReference type="CDD" id="cd18541">
    <property type="entry name" value="ABC_6TM_TmrB_like"/>
    <property type="match status" value="1"/>
</dbReference>
<feature type="transmembrane region" description="Helical" evidence="9">
    <location>
        <begin position="158"/>
        <end position="178"/>
    </location>
</feature>
<keyword evidence="7 9" id="KW-1133">Transmembrane helix</keyword>
<evidence type="ECO:0000259" key="11">
    <source>
        <dbReference type="PROSITE" id="PS50929"/>
    </source>
</evidence>
<evidence type="ECO:0000256" key="2">
    <source>
        <dbReference type="ARBA" id="ARBA00022448"/>
    </source>
</evidence>
<dbReference type="Gene3D" id="3.40.50.300">
    <property type="entry name" value="P-loop containing nucleotide triphosphate hydrolases"/>
    <property type="match status" value="1"/>
</dbReference>
<feature type="domain" description="ABC transmembrane type-1" evidence="11">
    <location>
        <begin position="19"/>
        <end position="303"/>
    </location>
</feature>
<keyword evidence="5" id="KW-0547">Nucleotide-binding</keyword>
<protein>
    <submittedName>
        <fullName evidence="12">ABC transporter ATP-binding protein</fullName>
    </submittedName>
</protein>
<proteinExistence type="predicted"/>
<dbReference type="GO" id="GO:0016887">
    <property type="term" value="F:ATP hydrolysis activity"/>
    <property type="evidence" value="ECO:0007669"/>
    <property type="project" value="InterPro"/>
</dbReference>
<organism evidence="12">
    <name type="scientific">Proteinivorax tanatarense</name>
    <dbReference type="NCBI Taxonomy" id="1260629"/>
    <lineage>
        <taxon>Bacteria</taxon>
        <taxon>Bacillati</taxon>
        <taxon>Bacillota</taxon>
        <taxon>Clostridia</taxon>
        <taxon>Eubacteriales</taxon>
        <taxon>Proteinivoracaceae</taxon>
        <taxon>Proteinivorax</taxon>
    </lineage>
</organism>
<dbReference type="PROSITE" id="PS50929">
    <property type="entry name" value="ABC_TM1F"/>
    <property type="match status" value="1"/>
</dbReference>
<name>A0AAU7VJ34_9FIRM</name>
<dbReference type="SUPFAM" id="SSF52540">
    <property type="entry name" value="P-loop containing nucleoside triphosphate hydrolases"/>
    <property type="match status" value="1"/>
</dbReference>
<dbReference type="SMART" id="SM00382">
    <property type="entry name" value="AAA"/>
    <property type="match status" value="1"/>
</dbReference>
<dbReference type="Pfam" id="PF00005">
    <property type="entry name" value="ABC_tran"/>
    <property type="match status" value="1"/>
</dbReference>
<evidence type="ECO:0000256" key="8">
    <source>
        <dbReference type="ARBA" id="ARBA00023136"/>
    </source>
</evidence>
<evidence type="ECO:0000256" key="5">
    <source>
        <dbReference type="ARBA" id="ARBA00022741"/>
    </source>
</evidence>
<keyword evidence="3" id="KW-1003">Cell membrane</keyword>
<reference evidence="12" key="1">
    <citation type="journal article" date="2013" name="Extremophiles">
        <title>Proteinivorax tanatarense gen. nov., sp. nov., an anaerobic, haloalkaliphilic, proteolytic bacterium isolated from a decaying algal bloom, and proposal of Proteinivoraceae fam. nov.</title>
        <authorList>
            <person name="Kevbrin V."/>
            <person name="Boltyanskaya Y."/>
            <person name="Zhilina T."/>
            <person name="Kolganova T."/>
            <person name="Lavrentjeva E."/>
            <person name="Kuznetsov B."/>
        </authorList>
    </citation>
    <scope>NUCLEOTIDE SEQUENCE</scope>
    <source>
        <strain evidence="12">Z-910T</strain>
    </source>
</reference>
<dbReference type="InterPro" id="IPR011527">
    <property type="entry name" value="ABC1_TM_dom"/>
</dbReference>
<dbReference type="InterPro" id="IPR039421">
    <property type="entry name" value="Type_1_exporter"/>
</dbReference>
<evidence type="ECO:0000256" key="6">
    <source>
        <dbReference type="ARBA" id="ARBA00022840"/>
    </source>
</evidence>
<comment type="subcellular location">
    <subcellularLocation>
        <location evidence="1">Cell membrane</location>
        <topology evidence="1">Multi-pass membrane protein</topology>
    </subcellularLocation>
</comment>
<dbReference type="InterPro" id="IPR036640">
    <property type="entry name" value="ABC1_TM_sf"/>
</dbReference>
<dbReference type="PANTHER" id="PTHR43394:SF1">
    <property type="entry name" value="ATP-BINDING CASSETTE SUB-FAMILY B MEMBER 10, MITOCHONDRIAL"/>
    <property type="match status" value="1"/>
</dbReference>
<dbReference type="Gene3D" id="1.20.1560.10">
    <property type="entry name" value="ABC transporter type 1, transmembrane domain"/>
    <property type="match status" value="1"/>
</dbReference>
<dbReference type="FunFam" id="3.40.50.300:FF:000221">
    <property type="entry name" value="Multidrug ABC transporter ATP-binding protein"/>
    <property type="match status" value="1"/>
</dbReference>
<dbReference type="InterPro" id="IPR003593">
    <property type="entry name" value="AAA+_ATPase"/>
</dbReference>
<feature type="transmembrane region" description="Helical" evidence="9">
    <location>
        <begin position="16"/>
        <end position="36"/>
    </location>
</feature>